<feature type="transmembrane region" description="Helical" evidence="1">
    <location>
        <begin position="25"/>
        <end position="46"/>
    </location>
</feature>
<evidence type="ECO:0000256" key="1">
    <source>
        <dbReference type="SAM" id="Phobius"/>
    </source>
</evidence>
<protein>
    <submittedName>
        <fullName evidence="2">Uncharacterized protein</fullName>
    </submittedName>
</protein>
<evidence type="ECO:0000313" key="3">
    <source>
        <dbReference type="Proteomes" id="UP000827092"/>
    </source>
</evidence>
<dbReference type="AlphaFoldDB" id="A0AAV6TU27"/>
<reference evidence="2 3" key="1">
    <citation type="journal article" date="2022" name="Nat. Ecol. Evol.">
        <title>A masculinizing supergene underlies an exaggerated male reproductive morph in a spider.</title>
        <authorList>
            <person name="Hendrickx F."/>
            <person name="De Corte Z."/>
            <person name="Sonet G."/>
            <person name="Van Belleghem S.M."/>
            <person name="Kostlbacher S."/>
            <person name="Vangestel C."/>
        </authorList>
    </citation>
    <scope>NUCLEOTIDE SEQUENCE [LARGE SCALE GENOMIC DNA]</scope>
    <source>
        <strain evidence="2">W744_W776</strain>
    </source>
</reference>
<accession>A0AAV6TU27</accession>
<dbReference type="Proteomes" id="UP000827092">
    <property type="component" value="Unassembled WGS sequence"/>
</dbReference>
<keyword evidence="1" id="KW-1133">Transmembrane helix</keyword>
<gene>
    <name evidence="2" type="ORF">JTE90_014831</name>
</gene>
<evidence type="ECO:0000313" key="2">
    <source>
        <dbReference type="EMBL" id="KAG8175108.1"/>
    </source>
</evidence>
<keyword evidence="1" id="KW-0812">Transmembrane</keyword>
<keyword evidence="1" id="KW-0472">Membrane</keyword>
<comment type="caution">
    <text evidence="2">The sequence shown here is derived from an EMBL/GenBank/DDBJ whole genome shotgun (WGS) entry which is preliminary data.</text>
</comment>
<sequence>MELVSSFAETEYGDPMFHRTALNRLTSMLGSLIASVLVNRLLFLLARQMDTFSTANVTKGTKYITNSQMLTPVTKNSLKLELLDTKVDRGVATLEWWESIGVDP</sequence>
<name>A0AAV6TU27_9ARAC</name>
<keyword evidence="3" id="KW-1185">Reference proteome</keyword>
<organism evidence="2 3">
    <name type="scientific">Oedothorax gibbosus</name>
    <dbReference type="NCBI Taxonomy" id="931172"/>
    <lineage>
        <taxon>Eukaryota</taxon>
        <taxon>Metazoa</taxon>
        <taxon>Ecdysozoa</taxon>
        <taxon>Arthropoda</taxon>
        <taxon>Chelicerata</taxon>
        <taxon>Arachnida</taxon>
        <taxon>Araneae</taxon>
        <taxon>Araneomorphae</taxon>
        <taxon>Entelegynae</taxon>
        <taxon>Araneoidea</taxon>
        <taxon>Linyphiidae</taxon>
        <taxon>Erigoninae</taxon>
        <taxon>Oedothorax</taxon>
    </lineage>
</organism>
<dbReference type="EMBL" id="JAFNEN010001070">
    <property type="protein sequence ID" value="KAG8175108.1"/>
    <property type="molecule type" value="Genomic_DNA"/>
</dbReference>
<proteinExistence type="predicted"/>